<evidence type="ECO:0000256" key="5">
    <source>
        <dbReference type="ARBA" id="ARBA00022683"/>
    </source>
</evidence>
<evidence type="ECO:0000256" key="4">
    <source>
        <dbReference type="ARBA" id="ARBA00022679"/>
    </source>
</evidence>
<comment type="caution">
    <text evidence="8">The sequence shown here is derived from an EMBL/GenBank/DDBJ whole genome shotgun (WGS) entry which is preliminary data.</text>
</comment>
<name>A0AA45HJ27_9BACT</name>
<evidence type="ECO:0000256" key="2">
    <source>
        <dbReference type="ARBA" id="ARBA00022448"/>
    </source>
</evidence>
<evidence type="ECO:0000259" key="7">
    <source>
        <dbReference type="PROSITE" id="PS51093"/>
    </source>
</evidence>
<dbReference type="NCBIfam" id="TIGR00830">
    <property type="entry name" value="PTBA"/>
    <property type="match status" value="1"/>
</dbReference>
<evidence type="ECO:0000256" key="6">
    <source>
        <dbReference type="ARBA" id="ARBA00022777"/>
    </source>
</evidence>
<dbReference type="EMBL" id="QGGI01000004">
    <property type="protein sequence ID" value="PWJ95648.1"/>
    <property type="molecule type" value="Genomic_DNA"/>
</dbReference>
<dbReference type="InterPro" id="IPR001127">
    <property type="entry name" value="PTS_EIIA_1_perm"/>
</dbReference>
<keyword evidence="6" id="KW-0418">Kinase</keyword>
<sequence>MFGIFKKSDKVELYSPISGKSIPIEQTPDQVFSEKIAGDGIAINPEEGLVVSPCKGEILQIFKTNHAIAIKEENGLEILVHLGVDTVNLEGKGFERIAEVGQKVKVGDPLIKMDLEFLKENAKSIICPIIITNMDKVGNIERNYGNLKRGQRITKITLKK</sequence>
<dbReference type="GO" id="GO:0005737">
    <property type="term" value="C:cytoplasm"/>
    <property type="evidence" value="ECO:0007669"/>
    <property type="project" value="UniProtKB-SubCell"/>
</dbReference>
<accession>A0AA45HJ27</accession>
<dbReference type="InterPro" id="IPR050890">
    <property type="entry name" value="PTS_EIIA_component"/>
</dbReference>
<dbReference type="PROSITE" id="PS51093">
    <property type="entry name" value="PTS_EIIA_TYPE_1"/>
    <property type="match status" value="1"/>
</dbReference>
<evidence type="ECO:0000313" key="9">
    <source>
        <dbReference type="Proteomes" id="UP000245921"/>
    </source>
</evidence>
<dbReference type="AlphaFoldDB" id="A0AA45HJ27"/>
<evidence type="ECO:0000313" key="8">
    <source>
        <dbReference type="EMBL" id="PWJ95648.1"/>
    </source>
</evidence>
<proteinExistence type="predicted"/>
<organism evidence="8 9">
    <name type="scientific">Oceanotoga teriensis</name>
    <dbReference type="NCBI Taxonomy" id="515440"/>
    <lineage>
        <taxon>Bacteria</taxon>
        <taxon>Thermotogati</taxon>
        <taxon>Thermotogota</taxon>
        <taxon>Thermotogae</taxon>
        <taxon>Petrotogales</taxon>
        <taxon>Petrotogaceae</taxon>
        <taxon>Oceanotoga</taxon>
    </lineage>
</organism>
<keyword evidence="5" id="KW-0598">Phosphotransferase system</keyword>
<comment type="subcellular location">
    <subcellularLocation>
        <location evidence="1">Cytoplasm</location>
    </subcellularLocation>
</comment>
<dbReference type="InterPro" id="IPR011055">
    <property type="entry name" value="Dup_hybrid_motif"/>
</dbReference>
<dbReference type="SUPFAM" id="SSF51261">
    <property type="entry name" value="Duplicated hybrid motif"/>
    <property type="match status" value="1"/>
</dbReference>
<dbReference type="GO" id="GO:0016301">
    <property type="term" value="F:kinase activity"/>
    <property type="evidence" value="ECO:0007669"/>
    <property type="project" value="UniProtKB-KW"/>
</dbReference>
<keyword evidence="2" id="KW-0813">Transport</keyword>
<dbReference type="PROSITE" id="PS00371">
    <property type="entry name" value="PTS_EIIA_TYPE_1_HIS"/>
    <property type="match status" value="1"/>
</dbReference>
<feature type="domain" description="PTS EIIA type-1" evidence="7">
    <location>
        <begin position="29"/>
        <end position="133"/>
    </location>
</feature>
<dbReference type="GO" id="GO:0009401">
    <property type="term" value="P:phosphoenolpyruvate-dependent sugar phosphotransferase system"/>
    <property type="evidence" value="ECO:0007669"/>
    <property type="project" value="UniProtKB-KW"/>
</dbReference>
<dbReference type="Pfam" id="PF00358">
    <property type="entry name" value="PTS_EIIA_1"/>
    <property type="match status" value="1"/>
</dbReference>
<dbReference type="Proteomes" id="UP000245921">
    <property type="component" value="Unassembled WGS sequence"/>
</dbReference>
<dbReference type="RefSeq" id="WP_206050512.1">
    <property type="nucleotide sequence ID" value="NZ_JAMHJO010000014.1"/>
</dbReference>
<evidence type="ECO:0000256" key="1">
    <source>
        <dbReference type="ARBA" id="ARBA00004496"/>
    </source>
</evidence>
<keyword evidence="4" id="KW-0808">Transferase</keyword>
<dbReference type="PANTHER" id="PTHR45008">
    <property type="entry name" value="PTS SYSTEM GLUCOSE-SPECIFIC EIIA COMPONENT"/>
    <property type="match status" value="1"/>
</dbReference>
<dbReference type="FunFam" id="2.70.70.10:FF:000001">
    <property type="entry name" value="PTS system glucose-specific IIA component"/>
    <property type="match status" value="1"/>
</dbReference>
<gene>
    <name evidence="8" type="ORF">C7380_10462</name>
</gene>
<evidence type="ECO:0000256" key="3">
    <source>
        <dbReference type="ARBA" id="ARBA00022597"/>
    </source>
</evidence>
<dbReference type="Gene3D" id="2.70.70.10">
    <property type="entry name" value="Glucose Permease (Domain IIA)"/>
    <property type="match status" value="1"/>
</dbReference>
<reference evidence="8 9" key="1">
    <citation type="submission" date="2018-05" db="EMBL/GenBank/DDBJ databases">
        <title>Genomic Encyclopedia of Type Strains, Phase IV (KMG-IV): sequencing the most valuable type-strain genomes for metagenomic binning, comparative biology and taxonomic classification.</title>
        <authorList>
            <person name="Goeker M."/>
        </authorList>
    </citation>
    <scope>NUCLEOTIDE SEQUENCE [LARGE SCALE GENOMIC DNA]</scope>
    <source>
        <strain evidence="8 9">DSM 24906</strain>
    </source>
</reference>
<dbReference type="PANTHER" id="PTHR45008:SF1">
    <property type="entry name" value="PTS SYSTEM GLUCOSE-SPECIFIC EIIA COMPONENT"/>
    <property type="match status" value="1"/>
</dbReference>
<keyword evidence="9" id="KW-1185">Reference proteome</keyword>
<keyword evidence="3" id="KW-0762">Sugar transport</keyword>
<protein>
    <submittedName>
        <fullName evidence="8">PTS system D-glucosamine-specific IIA component/PTS system glucose-specific IIA component</fullName>
    </submittedName>
</protein>